<keyword evidence="1" id="KW-0472">Membrane</keyword>
<evidence type="ECO:0000259" key="2">
    <source>
        <dbReference type="Pfam" id="PF13490"/>
    </source>
</evidence>
<feature type="domain" description="Putative zinc-finger" evidence="2">
    <location>
        <begin position="3"/>
        <end position="37"/>
    </location>
</feature>
<protein>
    <submittedName>
        <fullName evidence="3">Zf-HC2 domain-containing protein</fullName>
    </submittedName>
</protein>
<feature type="transmembrane region" description="Helical" evidence="1">
    <location>
        <begin position="75"/>
        <end position="98"/>
    </location>
</feature>
<dbReference type="Proteomes" id="UP000822142">
    <property type="component" value="Unassembled WGS sequence"/>
</dbReference>
<keyword evidence="1" id="KW-0812">Transmembrane</keyword>
<dbReference type="EMBL" id="JAAITA010000012">
    <property type="protein sequence ID" value="NSJ86521.1"/>
    <property type="molecule type" value="Genomic_DNA"/>
</dbReference>
<accession>A0ABX2I7S9</accession>
<dbReference type="InterPro" id="IPR027383">
    <property type="entry name" value="Znf_put"/>
</dbReference>
<evidence type="ECO:0000256" key="1">
    <source>
        <dbReference type="SAM" id="Phobius"/>
    </source>
</evidence>
<name>A0ABX2I7S9_BLAHA</name>
<evidence type="ECO:0000313" key="4">
    <source>
        <dbReference type="Proteomes" id="UP000822142"/>
    </source>
</evidence>
<comment type="caution">
    <text evidence="3">The sequence shown here is derived from an EMBL/GenBank/DDBJ whole genome shotgun (WGS) entry which is preliminary data.</text>
</comment>
<organism evidence="3 4">
    <name type="scientific">Blautia hansenii</name>
    <name type="common">Ruminococcus hansenii</name>
    <dbReference type="NCBI Taxonomy" id="1322"/>
    <lineage>
        <taxon>Bacteria</taxon>
        <taxon>Bacillati</taxon>
        <taxon>Bacillota</taxon>
        <taxon>Clostridia</taxon>
        <taxon>Lachnospirales</taxon>
        <taxon>Lachnospiraceae</taxon>
        <taxon>Blautia</taxon>
    </lineage>
</organism>
<proteinExistence type="predicted"/>
<gene>
    <name evidence="3" type="ORF">G5A70_10160</name>
</gene>
<dbReference type="RefSeq" id="WP_173749535.1">
    <property type="nucleotide sequence ID" value="NZ_JAAITA010000012.1"/>
</dbReference>
<sequence length="191" mass="21941">MKCEMIRDLLPLYIDGLTSEESNREIEKHLKNCRGCQKYYQEMTGEIGEDISISEEEIQELQVIKKIKKKNKRKMFGVLTGIVLALAVCVMVLFTQWYSSANSEEVTVDYGVRGNVAYCAIETKPGYSMEINGSSSHLKILRLRKTMSPKGQTISWEEKIGTEENPCKWTIEFQDKIMVIENGQLTKEKEK</sequence>
<evidence type="ECO:0000313" key="3">
    <source>
        <dbReference type="EMBL" id="NSJ86521.1"/>
    </source>
</evidence>
<dbReference type="Pfam" id="PF13490">
    <property type="entry name" value="zf-HC2"/>
    <property type="match status" value="1"/>
</dbReference>
<keyword evidence="4" id="KW-1185">Reference proteome</keyword>
<keyword evidence="1" id="KW-1133">Transmembrane helix</keyword>
<reference evidence="3 4" key="1">
    <citation type="journal article" date="2020" name="Cell Host Microbe">
        <title>Functional and Genomic Variation between Human-Derived Isolates of Lachnospiraceae Reveals Inter- and Intra-Species Diversity.</title>
        <authorList>
            <person name="Sorbara M.T."/>
            <person name="Littmann E.R."/>
            <person name="Fontana E."/>
            <person name="Moody T.U."/>
            <person name="Kohout C.E."/>
            <person name="Gjonbalaj M."/>
            <person name="Eaton V."/>
            <person name="Seok R."/>
            <person name="Leiner I.M."/>
            <person name="Pamer E.G."/>
        </authorList>
    </citation>
    <scope>NUCLEOTIDE SEQUENCE [LARGE SCALE GENOMIC DNA]</scope>
    <source>
        <strain evidence="3 4">MSK.15.26</strain>
    </source>
</reference>